<reference evidence="1 2" key="1">
    <citation type="submission" date="2020-08" db="EMBL/GenBank/DDBJ databases">
        <title>Genomic Encyclopedia of Type Strains, Phase IV (KMG-V): Genome sequencing to study the core and pangenomes of soil and plant-associated prokaryotes.</title>
        <authorList>
            <person name="Whitman W."/>
        </authorList>
    </citation>
    <scope>NUCLEOTIDE SEQUENCE [LARGE SCALE GENOMIC DNA]</scope>
    <source>
        <strain evidence="1 2">B3ACCR2</strain>
    </source>
</reference>
<comment type="caution">
    <text evidence="1">The sequence shown here is derived from an EMBL/GenBank/DDBJ whole genome shotgun (WGS) entry which is preliminary data.</text>
</comment>
<dbReference type="Proteomes" id="UP000590811">
    <property type="component" value="Unassembled WGS sequence"/>
</dbReference>
<dbReference type="AlphaFoldDB" id="A0A839PZJ8"/>
<evidence type="ECO:0000313" key="1">
    <source>
        <dbReference type="EMBL" id="MBB2988134.1"/>
    </source>
</evidence>
<evidence type="ECO:0000313" key="2">
    <source>
        <dbReference type="Proteomes" id="UP000590811"/>
    </source>
</evidence>
<name>A0A839PZJ8_9MICO</name>
<organism evidence="1 2">
    <name type="scientific">Terracoccus luteus</name>
    <dbReference type="NCBI Taxonomy" id="53356"/>
    <lineage>
        <taxon>Bacteria</taxon>
        <taxon>Bacillati</taxon>
        <taxon>Actinomycetota</taxon>
        <taxon>Actinomycetes</taxon>
        <taxon>Micrococcales</taxon>
        <taxon>Intrasporangiaceae</taxon>
        <taxon>Terracoccus</taxon>
    </lineage>
</organism>
<proteinExistence type="predicted"/>
<dbReference type="RefSeq" id="WP_184511155.1">
    <property type="nucleotide sequence ID" value="NZ_JACHVT010000008.1"/>
</dbReference>
<gene>
    <name evidence="1" type="ORF">FHW14_003323</name>
</gene>
<dbReference type="EMBL" id="JACHVT010000008">
    <property type="protein sequence ID" value="MBB2988134.1"/>
    <property type="molecule type" value="Genomic_DNA"/>
</dbReference>
<protein>
    <submittedName>
        <fullName evidence="1">Uncharacterized protein</fullName>
    </submittedName>
</protein>
<accession>A0A839PZJ8</accession>
<sequence length="70" mass="7676">MPTPQQHYIPESALGLRVLTQTRSFSDAWYGSSPRIEVRVENGLSPPDAVVTNQNEIAHAIAVACRNQDA</sequence>